<dbReference type="InterPro" id="IPR012910">
    <property type="entry name" value="Plug_dom"/>
</dbReference>
<evidence type="ECO:0000256" key="9">
    <source>
        <dbReference type="ARBA" id="ARBA00023136"/>
    </source>
</evidence>
<dbReference type="InterPro" id="IPR000531">
    <property type="entry name" value="Beta-barrel_TonB"/>
</dbReference>
<dbReference type="AlphaFoldDB" id="F6F3B2"/>
<comment type="subcellular location">
    <subcellularLocation>
        <location evidence="1 11">Cell outer membrane</location>
        <topology evidence="1 11">Multi-pass membrane protein</topology>
    </subcellularLocation>
</comment>
<keyword evidence="3 11" id="KW-1134">Transmembrane beta strand</keyword>
<dbReference type="HOGENOM" id="CLU_008287_15_0_5"/>
<dbReference type="STRING" id="690566.Sphch_3328"/>
<evidence type="ECO:0000256" key="6">
    <source>
        <dbReference type="ARBA" id="ARBA00023004"/>
    </source>
</evidence>
<dbReference type="EMBL" id="CP002799">
    <property type="protein sequence ID" value="AEG50924.1"/>
    <property type="molecule type" value="Genomic_DNA"/>
</dbReference>
<organism evidence="16 17">
    <name type="scientific">Sphingobium chlorophenolicum L-1</name>
    <dbReference type="NCBI Taxonomy" id="690566"/>
    <lineage>
        <taxon>Bacteria</taxon>
        <taxon>Pseudomonadati</taxon>
        <taxon>Pseudomonadota</taxon>
        <taxon>Alphaproteobacteria</taxon>
        <taxon>Sphingomonadales</taxon>
        <taxon>Sphingomonadaceae</taxon>
        <taxon>Sphingobium</taxon>
    </lineage>
</organism>
<reference evidence="16 17" key="1">
    <citation type="submission" date="2011-05" db="EMBL/GenBank/DDBJ databases">
        <title>Complete sequence of chromosome 2 of Sphingobium chlorophenolicum L-1.</title>
        <authorList>
            <consortium name="US DOE Joint Genome Institute"/>
            <person name="Lucas S."/>
            <person name="Han J."/>
            <person name="Lapidus A."/>
            <person name="Cheng J.-F."/>
            <person name="Goodwin L."/>
            <person name="Pitluck S."/>
            <person name="Peters L."/>
            <person name="Daligault H."/>
            <person name="Han C."/>
            <person name="Tapia R."/>
            <person name="Land M."/>
            <person name="Hauser L."/>
            <person name="Kyrpides N."/>
            <person name="Ivanova N."/>
            <person name="Pagani I."/>
            <person name="Turner P."/>
            <person name="Copley S."/>
            <person name="Woyke T."/>
        </authorList>
    </citation>
    <scope>NUCLEOTIDE SEQUENCE [LARGE SCALE GENOMIC DNA]</scope>
    <source>
        <strain evidence="16 17">L-1</strain>
    </source>
</reference>
<dbReference type="PANTHER" id="PTHR32552">
    <property type="entry name" value="FERRICHROME IRON RECEPTOR-RELATED"/>
    <property type="match status" value="1"/>
</dbReference>
<keyword evidence="9 11" id="KW-0472">Membrane</keyword>
<dbReference type="SUPFAM" id="SSF56935">
    <property type="entry name" value="Porins"/>
    <property type="match status" value="1"/>
</dbReference>
<dbReference type="CDD" id="cd01347">
    <property type="entry name" value="ligand_gated_channel"/>
    <property type="match status" value="1"/>
</dbReference>
<evidence type="ECO:0000256" key="10">
    <source>
        <dbReference type="ARBA" id="ARBA00023237"/>
    </source>
</evidence>
<evidence type="ECO:0000256" key="2">
    <source>
        <dbReference type="ARBA" id="ARBA00022448"/>
    </source>
</evidence>
<dbReference type="InterPro" id="IPR036942">
    <property type="entry name" value="Beta-barrel_TonB_sf"/>
</dbReference>
<evidence type="ECO:0000256" key="3">
    <source>
        <dbReference type="ARBA" id="ARBA00022452"/>
    </source>
</evidence>
<keyword evidence="17" id="KW-1185">Reference proteome</keyword>
<evidence type="ECO:0000259" key="14">
    <source>
        <dbReference type="Pfam" id="PF00593"/>
    </source>
</evidence>
<keyword evidence="7" id="KW-0406">Ion transport</keyword>
<keyword evidence="4" id="KW-0410">Iron transport</keyword>
<dbReference type="KEGG" id="sch:Sphch_3328"/>
<dbReference type="Pfam" id="PF07715">
    <property type="entry name" value="Plug"/>
    <property type="match status" value="1"/>
</dbReference>
<gene>
    <name evidence="16" type="ORF">Sphch_3328</name>
</gene>
<dbReference type="InterPro" id="IPR039426">
    <property type="entry name" value="TonB-dep_rcpt-like"/>
</dbReference>
<name>F6F3B2_SPHCR</name>
<evidence type="ECO:0000313" key="16">
    <source>
        <dbReference type="EMBL" id="AEG50924.1"/>
    </source>
</evidence>
<keyword evidence="8 12" id="KW-0798">TonB box</keyword>
<dbReference type="PANTHER" id="PTHR32552:SF81">
    <property type="entry name" value="TONB-DEPENDENT OUTER MEMBRANE RECEPTOR"/>
    <property type="match status" value="1"/>
</dbReference>
<evidence type="ECO:0000256" key="8">
    <source>
        <dbReference type="ARBA" id="ARBA00023077"/>
    </source>
</evidence>
<dbReference type="GO" id="GO:0006826">
    <property type="term" value="P:iron ion transport"/>
    <property type="evidence" value="ECO:0007669"/>
    <property type="project" value="UniProtKB-KW"/>
</dbReference>
<protein>
    <submittedName>
        <fullName evidence="16">TonB-dependent receptor plug</fullName>
    </submittedName>
</protein>
<dbReference type="GO" id="GO:0009279">
    <property type="term" value="C:cell outer membrane"/>
    <property type="evidence" value="ECO:0007669"/>
    <property type="project" value="UniProtKB-SubCell"/>
</dbReference>
<sequence precursor="true">MKARYAISASLVAMLALPMAAHAASAAPQEGPSAGDVPVAAPNSADAANSMQEGDIVVTALRQSSLLSKTPIAVTAVTGEGLRTLGITDVRSLATVVPNVTLTDYNQGVIIQMRGVSSSDTTEKGDPSAAFLLDGIYIARVQDQVGSLFDVERVEVLRGPQGTLYGRNTTAGAINIITTRPKYEFGGSVDAEYGNFNALNLTGIVNIPVAATLGLRAAVNYQRRDNYIRETVASPNDLDPGRDLLSGRLSFGGEVGERFNFVIRGDYARDHGSTFGSVPLSNFFQMPLVKGVDPTYVDKGSDAQRSIPFALQHPSRNDAERYGIMGEFSYDFGGAQLTYLGGYRKSTTDSTTDLVFAFGQTPSTFDGKNRQQSHELRLAFGSGSPLHGQTGLYYFEGRSSVDLLIGPPLATAFFGPTATGYDIVQRLVINRSKGVFGQVTYDLTPDLHITGGIRYTEDFKSRDGTSYVVRGATRTELTPNTAAVKFHKVTWRAGIDYDVPDLGLIYASVASGYKSGGFNDGCPVGSGPGCSTPVDVFFYQPETLTAYEAGVKFRFGNMLRINTALFHYDYSGLQLTQVTVTAGGNPVSFTRNAAKAKVDGVEFEAQFTPTANDRVDLSVNYVNARYTDFVPDATFPNTTNPLRFDGRLLDRSPKWSGIASYTHIFPLDNGATIELMGRVRYSGDYYLQDLNNLSQFRQPHYTKSDVTVTYNSEGKRWYLQGYIKNIENEITLGFAGSGLSPGAIFEQPRTYGVRAGMKF</sequence>
<evidence type="ECO:0000256" key="1">
    <source>
        <dbReference type="ARBA" id="ARBA00004571"/>
    </source>
</evidence>
<evidence type="ECO:0000256" key="5">
    <source>
        <dbReference type="ARBA" id="ARBA00022692"/>
    </source>
</evidence>
<dbReference type="Proteomes" id="UP000007150">
    <property type="component" value="Chromosome 2"/>
</dbReference>
<feature type="signal peptide" evidence="13">
    <location>
        <begin position="1"/>
        <end position="23"/>
    </location>
</feature>
<keyword evidence="2 11" id="KW-0813">Transport</keyword>
<feature type="domain" description="TonB-dependent receptor plug" evidence="15">
    <location>
        <begin position="68"/>
        <end position="173"/>
    </location>
</feature>
<evidence type="ECO:0000313" key="17">
    <source>
        <dbReference type="Proteomes" id="UP000007150"/>
    </source>
</evidence>
<keyword evidence="16" id="KW-0675">Receptor</keyword>
<evidence type="ECO:0000256" key="11">
    <source>
        <dbReference type="PROSITE-ProRule" id="PRU01360"/>
    </source>
</evidence>
<keyword evidence="6" id="KW-0408">Iron</keyword>
<dbReference type="Pfam" id="PF00593">
    <property type="entry name" value="TonB_dep_Rec_b-barrel"/>
    <property type="match status" value="1"/>
</dbReference>
<keyword evidence="5 11" id="KW-0812">Transmembrane</keyword>
<dbReference type="Gene3D" id="2.40.170.20">
    <property type="entry name" value="TonB-dependent receptor, beta-barrel domain"/>
    <property type="match status" value="1"/>
</dbReference>
<evidence type="ECO:0000256" key="4">
    <source>
        <dbReference type="ARBA" id="ARBA00022496"/>
    </source>
</evidence>
<feature type="domain" description="TonB-dependent receptor-like beta-barrel" evidence="14">
    <location>
        <begin position="265"/>
        <end position="726"/>
    </location>
</feature>
<evidence type="ECO:0000256" key="12">
    <source>
        <dbReference type="RuleBase" id="RU003357"/>
    </source>
</evidence>
<dbReference type="PROSITE" id="PS52016">
    <property type="entry name" value="TONB_DEPENDENT_REC_3"/>
    <property type="match status" value="1"/>
</dbReference>
<feature type="chain" id="PRO_5003334039" evidence="13">
    <location>
        <begin position="24"/>
        <end position="759"/>
    </location>
</feature>
<evidence type="ECO:0000259" key="15">
    <source>
        <dbReference type="Pfam" id="PF07715"/>
    </source>
</evidence>
<comment type="similarity">
    <text evidence="11 12">Belongs to the TonB-dependent receptor family.</text>
</comment>
<evidence type="ECO:0000256" key="13">
    <source>
        <dbReference type="SAM" id="SignalP"/>
    </source>
</evidence>
<keyword evidence="10 11" id="KW-0998">Cell outer membrane</keyword>
<evidence type="ECO:0000256" key="7">
    <source>
        <dbReference type="ARBA" id="ARBA00023065"/>
    </source>
</evidence>
<accession>F6F3B2</accession>
<dbReference type="RefSeq" id="WP_013849154.1">
    <property type="nucleotide sequence ID" value="NC_015594.1"/>
</dbReference>
<keyword evidence="13" id="KW-0732">Signal</keyword>
<proteinExistence type="inferred from homology"/>